<organism evidence="1 2">
    <name type="scientific">Aporhodopirellula aestuarii</name>
    <dbReference type="NCBI Taxonomy" id="2950107"/>
    <lineage>
        <taxon>Bacteria</taxon>
        <taxon>Pseudomonadati</taxon>
        <taxon>Planctomycetota</taxon>
        <taxon>Planctomycetia</taxon>
        <taxon>Pirellulales</taxon>
        <taxon>Pirellulaceae</taxon>
        <taxon>Aporhodopirellula</taxon>
    </lineage>
</organism>
<comment type="caution">
    <text evidence="1">The sequence shown here is derived from an EMBL/GenBank/DDBJ whole genome shotgun (WGS) entry which is preliminary data.</text>
</comment>
<dbReference type="Gene3D" id="3.30.460.40">
    <property type="match status" value="1"/>
</dbReference>
<dbReference type="Proteomes" id="UP001202961">
    <property type="component" value="Unassembled WGS sequence"/>
</dbReference>
<accession>A0ABT0UCF7</accession>
<dbReference type="SUPFAM" id="SSF81301">
    <property type="entry name" value="Nucleotidyltransferase"/>
    <property type="match status" value="1"/>
</dbReference>
<proteinExistence type="predicted"/>
<reference evidence="1 2" key="1">
    <citation type="journal article" date="2022" name="Syst. Appl. Microbiol.">
        <title>Rhodopirellula aestuarii sp. nov., a novel member of the genus Rhodopirellula isolated from brackish sediments collected in the Tagus River estuary, Portugal.</title>
        <authorList>
            <person name="Vitorino I.R."/>
            <person name="Klimek D."/>
            <person name="Calusinska M."/>
            <person name="Lobo-da-Cunha A."/>
            <person name="Vasconcelos V."/>
            <person name="Lage O.M."/>
        </authorList>
    </citation>
    <scope>NUCLEOTIDE SEQUENCE [LARGE SCALE GENOMIC DNA]</scope>
    <source>
        <strain evidence="1 2">ICT_H3.1</strain>
    </source>
</reference>
<evidence type="ECO:0000313" key="1">
    <source>
        <dbReference type="EMBL" id="MCM2374564.1"/>
    </source>
</evidence>
<dbReference type="RefSeq" id="WP_250932458.1">
    <property type="nucleotide sequence ID" value="NZ_JAMQBK010000090.1"/>
</dbReference>
<name>A0ABT0UCF7_9BACT</name>
<dbReference type="EMBL" id="JAMQBK010000090">
    <property type="protein sequence ID" value="MCM2374564.1"/>
    <property type="molecule type" value="Genomic_DNA"/>
</dbReference>
<keyword evidence="2" id="KW-1185">Reference proteome</keyword>
<sequence length="71" mass="8101">MTETELLVDCLCRLETAGIDYMLVGSMAGNYWGVPRSTRDIDFVIEYDETQVDSIVEAFQDDFLIQQISVM</sequence>
<evidence type="ECO:0008006" key="3">
    <source>
        <dbReference type="Google" id="ProtNLM"/>
    </source>
</evidence>
<protein>
    <recommendedName>
        <fullName evidence="3">Polymerase nucleotidyl transferase domain-containing protein</fullName>
    </recommendedName>
</protein>
<evidence type="ECO:0000313" key="2">
    <source>
        <dbReference type="Proteomes" id="UP001202961"/>
    </source>
</evidence>
<dbReference type="InterPro" id="IPR043519">
    <property type="entry name" value="NT_sf"/>
</dbReference>
<gene>
    <name evidence="1" type="ORF">NB063_28420</name>
</gene>